<dbReference type="InterPro" id="IPR029063">
    <property type="entry name" value="SAM-dependent_MTases_sf"/>
</dbReference>
<dbReference type="eggNOG" id="KOG3924">
    <property type="taxonomic scope" value="Eukaryota"/>
</dbReference>
<evidence type="ECO:0000313" key="15">
    <source>
        <dbReference type="Proteomes" id="UP000008068"/>
    </source>
</evidence>
<evidence type="ECO:0000256" key="7">
    <source>
        <dbReference type="ARBA" id="ARBA00022853"/>
    </source>
</evidence>
<dbReference type="PROSITE" id="PS51569">
    <property type="entry name" value="DOT1"/>
    <property type="match status" value="1"/>
</dbReference>
<comment type="function">
    <text evidence="11">Histone methyltransferase that specifically trimethylates histone H3 to form H3K79me3. This methylation is required for telomere silencing and for the pachytene checkpoint during the meiotic cell cycle by allowing the recruitment of RAD9 to double strand breaks. Nucleosomes are preferred as substrate compared to free histone.</text>
</comment>
<comment type="catalytic activity">
    <reaction evidence="10 11">
        <text>L-lysyl(79)-[histone H3] + 3 S-adenosyl-L-methionine = N(6),N(6),N(6)-trimethyl-L-lysyl(79)-[histone H3] + 3 S-adenosyl-L-homocysteine + 3 H(+)</text>
        <dbReference type="Rhea" id="RHEA:60328"/>
        <dbReference type="Rhea" id="RHEA-COMP:15549"/>
        <dbReference type="Rhea" id="RHEA-COMP:15552"/>
        <dbReference type="ChEBI" id="CHEBI:15378"/>
        <dbReference type="ChEBI" id="CHEBI:29969"/>
        <dbReference type="ChEBI" id="CHEBI:57856"/>
        <dbReference type="ChEBI" id="CHEBI:59789"/>
        <dbReference type="ChEBI" id="CHEBI:61961"/>
        <dbReference type="EC" id="2.1.1.360"/>
    </reaction>
</comment>
<keyword evidence="7 11" id="KW-0156">Chromatin regulator</keyword>
<dbReference type="OMA" id="CDAPADI"/>
<dbReference type="AlphaFoldDB" id="G0N742"/>
<dbReference type="Proteomes" id="UP000008068">
    <property type="component" value="Unassembled WGS sequence"/>
</dbReference>
<dbReference type="FunCoup" id="G0N742">
    <property type="interactions" value="171"/>
</dbReference>
<dbReference type="OrthoDB" id="443402at2759"/>
<keyword evidence="4 11" id="KW-0489">Methyltransferase</keyword>
<proteinExistence type="inferred from homology"/>
<accession>G0N742</accession>
<comment type="subcellular location">
    <subcellularLocation>
        <location evidence="1 11">Nucleus</location>
    </subcellularLocation>
</comment>
<evidence type="ECO:0000256" key="2">
    <source>
        <dbReference type="ARBA" id="ARBA00012190"/>
    </source>
</evidence>
<evidence type="ECO:0000256" key="11">
    <source>
        <dbReference type="RuleBase" id="RU271113"/>
    </source>
</evidence>
<dbReference type="EC" id="2.1.1.360" evidence="2 11"/>
<dbReference type="InParanoid" id="G0N742"/>
<sequence>MVPTPRRGNQPSTSSVIPAAERSQVEEERPLERGECVKIRSVFIRGCPLQMELEDRKNWMTIATLLRTIESYRILKLERNCFEVDPTTADDVRDMVETYTREQKVYSKLQKTNGINPKHFGIWNLPECNYKTACNIVQTAVEHSIPNQQVLNRHYRPATSETYGETNFCQMESICKELKIGEDDVFVDLGSGVGQLVCFMSAYARCKKSIGIELSQQPAEFAAKVGNGYKCLMKFFGKRAGHFELHRGDMLDNRFRQLILQEATVIFINNFAFSPSLMLRLKENLLSYLGNGVRIVTTKALEKSVDLNERSADGFNSISDTRELRSLPDNVSWSSSTVQFYCTTMNVDKLFKYHEERRRRPSGSPEYQEEHVERRTRGRPRTSGYNSPSTSSGAKRVRPIEMEEEFLEQDSEEEPPVKRTE</sequence>
<dbReference type="GO" id="GO:0035097">
    <property type="term" value="C:histone methyltransferase complex"/>
    <property type="evidence" value="ECO:0007669"/>
    <property type="project" value="UniProtKB-ARBA"/>
</dbReference>
<evidence type="ECO:0000256" key="10">
    <source>
        <dbReference type="ARBA" id="ARBA00047770"/>
    </source>
</evidence>
<comment type="miscellaneous">
    <text evidence="11">In contrast to other lysine histone methyltransferases, it does not contain a SET domain, suggesting the existence of another mechanism for methylation of lysine residues of histones.</text>
</comment>
<evidence type="ECO:0000256" key="12">
    <source>
        <dbReference type="SAM" id="MobiDB-lite"/>
    </source>
</evidence>
<reference evidence="15" key="1">
    <citation type="submission" date="2011-07" db="EMBL/GenBank/DDBJ databases">
        <authorList>
            <consortium name="Caenorhabditis brenneri Sequencing and Analysis Consortium"/>
            <person name="Wilson R.K."/>
        </authorList>
    </citation>
    <scope>NUCLEOTIDE SEQUENCE [LARGE SCALE GENOMIC DNA]</scope>
    <source>
        <strain evidence="15">PB2801</strain>
    </source>
</reference>
<dbReference type="Pfam" id="PF08123">
    <property type="entry name" value="DOT1"/>
    <property type="match status" value="1"/>
</dbReference>
<dbReference type="HOGENOM" id="CLU_046188_0_0_1"/>
<dbReference type="GO" id="GO:0032259">
    <property type="term" value="P:methylation"/>
    <property type="evidence" value="ECO:0007669"/>
    <property type="project" value="UniProtKB-KW"/>
</dbReference>
<dbReference type="PANTHER" id="PTHR21451:SF0">
    <property type="entry name" value="HISTONE-LYSINE N-METHYLTRANSFERASE, H3 LYSINE-79 SPECIFIC"/>
    <property type="match status" value="1"/>
</dbReference>
<protein>
    <recommendedName>
        <fullName evidence="3 11">Histone-lysine N-methyltransferase, H3 lysine-79 specific</fullName>
        <ecNumber evidence="2 11">2.1.1.360</ecNumber>
    </recommendedName>
    <alternativeName>
        <fullName evidence="9 11">Histone H3-K79 methyltransferase</fullName>
    </alternativeName>
</protein>
<keyword evidence="15" id="KW-1185">Reference proteome</keyword>
<keyword evidence="5 11" id="KW-0808">Transferase</keyword>
<feature type="domain" description="DOT1" evidence="13">
    <location>
        <begin position="49"/>
        <end position="358"/>
    </location>
</feature>
<dbReference type="GO" id="GO:0000077">
    <property type="term" value="P:DNA damage checkpoint signaling"/>
    <property type="evidence" value="ECO:0007669"/>
    <property type="project" value="TreeGrafter"/>
</dbReference>
<feature type="compositionally biased region" description="Acidic residues" evidence="12">
    <location>
        <begin position="402"/>
        <end position="414"/>
    </location>
</feature>
<dbReference type="Gene3D" id="3.40.50.150">
    <property type="entry name" value="Vaccinia Virus protein VP39"/>
    <property type="match status" value="1"/>
</dbReference>
<keyword evidence="8 11" id="KW-0539">Nucleus</keyword>
<organism evidence="15">
    <name type="scientific">Caenorhabditis brenneri</name>
    <name type="common">Nematode worm</name>
    <dbReference type="NCBI Taxonomy" id="135651"/>
    <lineage>
        <taxon>Eukaryota</taxon>
        <taxon>Metazoa</taxon>
        <taxon>Ecdysozoa</taxon>
        <taxon>Nematoda</taxon>
        <taxon>Chromadorea</taxon>
        <taxon>Rhabditida</taxon>
        <taxon>Rhabditina</taxon>
        <taxon>Rhabditomorpha</taxon>
        <taxon>Rhabditoidea</taxon>
        <taxon>Rhabditidae</taxon>
        <taxon>Peloderinae</taxon>
        <taxon>Caenorhabditis</taxon>
    </lineage>
</organism>
<dbReference type="InterPro" id="IPR025789">
    <property type="entry name" value="DOT1_dom"/>
</dbReference>
<keyword evidence="6 11" id="KW-0949">S-adenosyl-L-methionine</keyword>
<evidence type="ECO:0000313" key="14">
    <source>
        <dbReference type="EMBL" id="EGT54489.1"/>
    </source>
</evidence>
<evidence type="ECO:0000256" key="8">
    <source>
        <dbReference type="ARBA" id="ARBA00023242"/>
    </source>
</evidence>
<evidence type="ECO:0000256" key="1">
    <source>
        <dbReference type="ARBA" id="ARBA00004123"/>
    </source>
</evidence>
<feature type="compositionally biased region" description="Polar residues" evidence="12">
    <location>
        <begin position="383"/>
        <end position="393"/>
    </location>
</feature>
<dbReference type="EMBL" id="GL379846">
    <property type="protein sequence ID" value="EGT54489.1"/>
    <property type="molecule type" value="Genomic_DNA"/>
</dbReference>
<dbReference type="SUPFAM" id="SSF53335">
    <property type="entry name" value="S-adenosyl-L-methionine-dependent methyltransferases"/>
    <property type="match status" value="1"/>
</dbReference>
<dbReference type="PANTHER" id="PTHR21451">
    <property type="entry name" value="HISTONE H3 METHYLTRANSFERASE"/>
    <property type="match status" value="1"/>
</dbReference>
<evidence type="ECO:0000256" key="3">
    <source>
        <dbReference type="ARBA" id="ARBA00020987"/>
    </source>
</evidence>
<name>G0N742_CAEBE</name>
<gene>
    <name evidence="14" type="ORF">CAEBREN_06372</name>
</gene>
<dbReference type="FunFam" id="3.40.50.150:FF:000033">
    <property type="entry name" value="Histone-lysine N-methyltransferase, H3 lysine-79 specific"/>
    <property type="match status" value="1"/>
</dbReference>
<dbReference type="STRING" id="135651.G0N742"/>
<feature type="compositionally biased region" description="Polar residues" evidence="12">
    <location>
        <begin position="7"/>
        <end position="16"/>
    </location>
</feature>
<feature type="region of interest" description="Disordered" evidence="12">
    <location>
        <begin position="355"/>
        <end position="421"/>
    </location>
</feature>
<dbReference type="CDD" id="cd02440">
    <property type="entry name" value="AdoMet_MTases"/>
    <property type="match status" value="1"/>
</dbReference>
<evidence type="ECO:0000256" key="9">
    <source>
        <dbReference type="ARBA" id="ARBA00029821"/>
    </source>
</evidence>
<evidence type="ECO:0000256" key="4">
    <source>
        <dbReference type="ARBA" id="ARBA00022603"/>
    </source>
</evidence>
<dbReference type="GO" id="GO:0006281">
    <property type="term" value="P:DNA repair"/>
    <property type="evidence" value="ECO:0007669"/>
    <property type="project" value="TreeGrafter"/>
</dbReference>
<dbReference type="GO" id="GO:0140956">
    <property type="term" value="F:histone H3K79 trimethyltransferase activity"/>
    <property type="evidence" value="ECO:0007669"/>
    <property type="project" value="UniProtKB-EC"/>
</dbReference>
<dbReference type="InterPro" id="IPR030445">
    <property type="entry name" value="H3-K79_meTrfase"/>
</dbReference>
<feature type="region of interest" description="Disordered" evidence="12">
    <location>
        <begin position="1"/>
        <end position="28"/>
    </location>
</feature>
<evidence type="ECO:0000259" key="13">
    <source>
        <dbReference type="PROSITE" id="PS51569"/>
    </source>
</evidence>
<comment type="similarity">
    <text evidence="11">Belongs to the class I-like SAM-binding methyltransferase superfamily. DOT1 family.</text>
</comment>
<evidence type="ECO:0000256" key="6">
    <source>
        <dbReference type="ARBA" id="ARBA00022691"/>
    </source>
</evidence>
<evidence type="ECO:0000256" key="5">
    <source>
        <dbReference type="ARBA" id="ARBA00022679"/>
    </source>
</evidence>